<dbReference type="EMBL" id="JFKE01000005">
    <property type="protein sequence ID" value="KAJ55094.1"/>
    <property type="molecule type" value="Genomic_DNA"/>
</dbReference>
<dbReference type="Pfam" id="PF13412">
    <property type="entry name" value="HTH_24"/>
    <property type="match status" value="1"/>
</dbReference>
<dbReference type="Gene3D" id="3.30.70.920">
    <property type="match status" value="1"/>
</dbReference>
<evidence type="ECO:0000256" key="1">
    <source>
        <dbReference type="ARBA" id="ARBA00023015"/>
    </source>
</evidence>
<name>A0A037ZHJ0_9RHOB</name>
<evidence type="ECO:0000259" key="4">
    <source>
        <dbReference type="PROSITE" id="PS50956"/>
    </source>
</evidence>
<dbReference type="GO" id="GO:0043200">
    <property type="term" value="P:response to amino acid"/>
    <property type="evidence" value="ECO:0007669"/>
    <property type="project" value="TreeGrafter"/>
</dbReference>
<dbReference type="InterPro" id="IPR019887">
    <property type="entry name" value="Tscrpt_reg_AsnC/Lrp_C"/>
</dbReference>
<reference evidence="5 6" key="1">
    <citation type="submission" date="2014-03" db="EMBL/GenBank/DDBJ databases">
        <title>Draft Genome Sequence of Actibacterium mucosum KCTC 23349, a Marine Alphaproteobacterium with Complex Ionic Requirements Isolated from Mediterranean Seawater at Malvarrosa Beach, Valencia, Spain.</title>
        <authorList>
            <person name="Arahal D.R."/>
            <person name="Shao Z."/>
            <person name="Lai Q."/>
            <person name="Pujalte M.J."/>
        </authorList>
    </citation>
    <scope>NUCLEOTIDE SEQUENCE [LARGE SCALE GENOMIC DNA]</scope>
    <source>
        <strain evidence="5 6">KCTC 23349</strain>
    </source>
</reference>
<dbReference type="CDD" id="cd00090">
    <property type="entry name" value="HTH_ARSR"/>
    <property type="match status" value="1"/>
</dbReference>
<gene>
    <name evidence="5" type="ORF">ACMU_15170</name>
</gene>
<keyword evidence="2" id="KW-0238">DNA-binding</keyword>
<dbReference type="PRINTS" id="PR00033">
    <property type="entry name" value="HTHASNC"/>
</dbReference>
<dbReference type="Proteomes" id="UP000026249">
    <property type="component" value="Unassembled WGS sequence"/>
</dbReference>
<keyword evidence="1" id="KW-0805">Transcription regulation</keyword>
<feature type="domain" description="HTH asnC-type" evidence="4">
    <location>
        <begin position="3"/>
        <end position="64"/>
    </location>
</feature>
<evidence type="ECO:0000256" key="2">
    <source>
        <dbReference type="ARBA" id="ARBA00023125"/>
    </source>
</evidence>
<dbReference type="InterPro" id="IPR036388">
    <property type="entry name" value="WH-like_DNA-bd_sf"/>
</dbReference>
<dbReference type="InterPro" id="IPR011008">
    <property type="entry name" value="Dimeric_a/b-barrel"/>
</dbReference>
<dbReference type="AlphaFoldDB" id="A0A037ZHJ0"/>
<dbReference type="SUPFAM" id="SSF46785">
    <property type="entry name" value="Winged helix' DNA-binding domain"/>
    <property type="match status" value="1"/>
</dbReference>
<dbReference type="GO" id="GO:0006355">
    <property type="term" value="P:regulation of DNA-templated transcription"/>
    <property type="evidence" value="ECO:0007669"/>
    <property type="project" value="UniProtKB-ARBA"/>
</dbReference>
<evidence type="ECO:0000256" key="3">
    <source>
        <dbReference type="ARBA" id="ARBA00023163"/>
    </source>
</evidence>
<sequence>MKLSDQDRHVLREIQGDASVSLAALAERLDMAQSTLWRRLNDLEAAGVITGRVALLDPAKVGAELCVFASVSLHDHAEAAVDDFANVIRAHPEILECHAISGAADYILKIRVHDVAAYERFMTHVLLRNKHVQSVQSSFSLKQLKSTTRLPL</sequence>
<evidence type="ECO:0000313" key="5">
    <source>
        <dbReference type="EMBL" id="KAJ55094.1"/>
    </source>
</evidence>
<keyword evidence="6" id="KW-1185">Reference proteome</keyword>
<dbReference type="InterPro" id="IPR011991">
    <property type="entry name" value="ArsR-like_HTH"/>
</dbReference>
<keyword evidence="3" id="KW-0804">Transcription</keyword>
<dbReference type="SMART" id="SM00344">
    <property type="entry name" value="HTH_ASNC"/>
    <property type="match status" value="1"/>
</dbReference>
<dbReference type="Pfam" id="PF01037">
    <property type="entry name" value="AsnC_trans_reg"/>
    <property type="match status" value="1"/>
</dbReference>
<dbReference type="GO" id="GO:0043565">
    <property type="term" value="F:sequence-specific DNA binding"/>
    <property type="evidence" value="ECO:0007669"/>
    <property type="project" value="InterPro"/>
</dbReference>
<dbReference type="InterPro" id="IPR000485">
    <property type="entry name" value="AsnC-type_HTH_dom"/>
</dbReference>
<dbReference type="PROSITE" id="PS50956">
    <property type="entry name" value="HTH_ASNC_2"/>
    <property type="match status" value="1"/>
</dbReference>
<dbReference type="STRING" id="1454373.ACMU_15170"/>
<dbReference type="PANTHER" id="PTHR30154">
    <property type="entry name" value="LEUCINE-RESPONSIVE REGULATORY PROTEIN"/>
    <property type="match status" value="1"/>
</dbReference>
<proteinExistence type="predicted"/>
<dbReference type="RefSeq" id="WP_035260293.1">
    <property type="nucleotide sequence ID" value="NZ_JFKE01000005.1"/>
</dbReference>
<comment type="caution">
    <text evidence="5">The sequence shown here is derived from an EMBL/GenBank/DDBJ whole genome shotgun (WGS) entry which is preliminary data.</text>
</comment>
<dbReference type="GO" id="GO:0005829">
    <property type="term" value="C:cytosol"/>
    <property type="evidence" value="ECO:0007669"/>
    <property type="project" value="TreeGrafter"/>
</dbReference>
<dbReference type="PANTHER" id="PTHR30154:SF34">
    <property type="entry name" value="TRANSCRIPTIONAL REGULATOR AZLB"/>
    <property type="match status" value="1"/>
</dbReference>
<dbReference type="InterPro" id="IPR036390">
    <property type="entry name" value="WH_DNA-bd_sf"/>
</dbReference>
<evidence type="ECO:0000313" key="6">
    <source>
        <dbReference type="Proteomes" id="UP000026249"/>
    </source>
</evidence>
<dbReference type="InterPro" id="IPR019888">
    <property type="entry name" value="Tscrpt_reg_AsnC-like"/>
</dbReference>
<dbReference type="SUPFAM" id="SSF54909">
    <property type="entry name" value="Dimeric alpha+beta barrel"/>
    <property type="match status" value="1"/>
</dbReference>
<dbReference type="Gene3D" id="1.10.10.10">
    <property type="entry name" value="Winged helix-like DNA-binding domain superfamily/Winged helix DNA-binding domain"/>
    <property type="match status" value="1"/>
</dbReference>
<accession>A0A037ZHJ0</accession>
<dbReference type="OrthoDB" id="9802341at2"/>
<organism evidence="5 6">
    <name type="scientific">Actibacterium mucosum KCTC 23349</name>
    <dbReference type="NCBI Taxonomy" id="1454373"/>
    <lineage>
        <taxon>Bacteria</taxon>
        <taxon>Pseudomonadati</taxon>
        <taxon>Pseudomonadota</taxon>
        <taxon>Alphaproteobacteria</taxon>
        <taxon>Rhodobacterales</taxon>
        <taxon>Roseobacteraceae</taxon>
        <taxon>Actibacterium</taxon>
    </lineage>
</organism>
<protein>
    <submittedName>
        <fullName evidence="5">AsnC family transcriptional regulator</fullName>
    </submittedName>
</protein>